<keyword evidence="2" id="KW-1185">Reference proteome</keyword>
<dbReference type="EMBL" id="AWGJ01000010">
    <property type="protein sequence ID" value="ODN75090.1"/>
    <property type="molecule type" value="Genomic_DNA"/>
</dbReference>
<dbReference type="OrthoDB" id="10536560at2759"/>
<name>A0A1E3HFG9_9TREE</name>
<proteinExistence type="predicted"/>
<dbReference type="AlphaFoldDB" id="A0A1E3HFG9"/>
<protein>
    <submittedName>
        <fullName evidence="1">Uncharacterized protein</fullName>
    </submittedName>
</protein>
<dbReference type="Proteomes" id="UP000094065">
    <property type="component" value="Unassembled WGS sequence"/>
</dbReference>
<comment type="caution">
    <text evidence="1">The sequence shown here is derived from an EMBL/GenBank/DDBJ whole genome shotgun (WGS) entry which is preliminary data.</text>
</comment>
<evidence type="ECO:0000313" key="2">
    <source>
        <dbReference type="Proteomes" id="UP000094065"/>
    </source>
</evidence>
<organism evidence="1 2">
    <name type="scientific">Cryptococcus amylolentus CBS 6039</name>
    <dbReference type="NCBI Taxonomy" id="1295533"/>
    <lineage>
        <taxon>Eukaryota</taxon>
        <taxon>Fungi</taxon>
        <taxon>Dikarya</taxon>
        <taxon>Basidiomycota</taxon>
        <taxon>Agaricomycotina</taxon>
        <taxon>Tremellomycetes</taxon>
        <taxon>Tremellales</taxon>
        <taxon>Cryptococcaceae</taxon>
        <taxon>Cryptococcus</taxon>
    </lineage>
</organism>
<dbReference type="GeneID" id="30157614"/>
<dbReference type="RefSeq" id="XP_018990740.1">
    <property type="nucleotide sequence ID" value="XM_019140765.1"/>
</dbReference>
<evidence type="ECO:0000313" key="1">
    <source>
        <dbReference type="EMBL" id="ODN75090.1"/>
    </source>
</evidence>
<reference evidence="1 2" key="1">
    <citation type="submission" date="2016-06" db="EMBL/GenBank/DDBJ databases">
        <title>Evolution of pathogenesis and genome organization in the Tremellales.</title>
        <authorList>
            <person name="Cuomo C."/>
            <person name="Litvintseva A."/>
            <person name="Heitman J."/>
            <person name="Chen Y."/>
            <person name="Sun S."/>
            <person name="Springer D."/>
            <person name="Dromer F."/>
            <person name="Young S."/>
            <person name="Zeng Q."/>
            <person name="Chapman S."/>
            <person name="Gujja S."/>
            <person name="Saif S."/>
            <person name="Birren B."/>
        </authorList>
    </citation>
    <scope>NUCLEOTIDE SEQUENCE [LARGE SCALE GENOMIC DNA]</scope>
    <source>
        <strain evidence="1 2">CBS 6039</strain>
    </source>
</reference>
<sequence>MSFFFTACRFYSARKYKCCVPEAKAGYRLYASRRSRGSEQAIRLIERARAGKLPDPRISKCILMWAMENGKTTIPGKRNKLSITIDQAVKLAETILSCVVDQRYDEHLVAQSANRKK</sequence>
<gene>
    <name evidence="1" type="ORF">L202_06305</name>
</gene>
<accession>A0A1E3HFG9</accession>